<sequence>MNAPRTTGFQDMSLDHVTVYVEDLDARTAELARTYGLEVYATADAEGGARSAAVGRERIRLVLTEAVDDDHPAAVYTRLHGEGVADIALKVPDAAAAFAEAVRRGARPAAQPAERDGVTTASVMAFGDVRHTFVQRREGVPADRLPGFVPASGREAAAPAGLLEIDHFAVCLEPGELRSVVEFYERVLDFRNTFTEKIVVGAQAMDSEVVQNPSGTVTLTLIEPDTRREPGQIDFFIKNHGGAGVQHIAFRTEDIVASVGTMRSRGVDFLSTPATYYHMLGDRLRLVRHSTDALAALDILADDDHAGQLFQIFTRSVHPRRTLFFEVIERAGATTFGSGNIKALYEAVEAEQLG</sequence>
<dbReference type="InterPro" id="IPR041735">
    <property type="entry name" value="4OHPhenylPyrv_dOase_C"/>
</dbReference>
<dbReference type="NCBIfam" id="TIGR01263">
    <property type="entry name" value="4HPPD"/>
    <property type="match status" value="1"/>
</dbReference>
<evidence type="ECO:0000313" key="7">
    <source>
        <dbReference type="EMBL" id="USC46441.1"/>
    </source>
</evidence>
<dbReference type="RefSeq" id="WP_006128191.1">
    <property type="nucleotide sequence ID" value="NZ_CP098609.1"/>
</dbReference>
<dbReference type="EC" id="1.13.11.27" evidence="7"/>
<evidence type="ECO:0000256" key="5">
    <source>
        <dbReference type="ARBA" id="ARBA00023004"/>
    </source>
</evidence>
<dbReference type="InterPro" id="IPR041736">
    <property type="entry name" value="4OHPhenylPyrv_dOase_N"/>
</dbReference>
<dbReference type="CDD" id="cd07250">
    <property type="entry name" value="HPPD_C_like"/>
    <property type="match status" value="1"/>
</dbReference>
<dbReference type="InterPro" id="IPR029068">
    <property type="entry name" value="Glyas_Bleomycin-R_OHBP_Dase"/>
</dbReference>
<dbReference type="GO" id="GO:0003868">
    <property type="term" value="F:4-hydroxyphenylpyruvate dioxygenase activity"/>
    <property type="evidence" value="ECO:0007669"/>
    <property type="project" value="UniProtKB-EC"/>
</dbReference>
<dbReference type="PANTHER" id="PTHR11959">
    <property type="entry name" value="4-HYDROXYPHENYLPYRUVATE DIOXYGENASE"/>
    <property type="match status" value="1"/>
</dbReference>
<organism evidence="7 8">
    <name type="scientific">Streptomyces filamentosus</name>
    <name type="common">Streptomyces roseosporus</name>
    <dbReference type="NCBI Taxonomy" id="67294"/>
    <lineage>
        <taxon>Bacteria</taxon>
        <taxon>Bacillati</taxon>
        <taxon>Actinomycetota</taxon>
        <taxon>Actinomycetes</taxon>
        <taxon>Kitasatosporales</taxon>
        <taxon>Streptomycetaceae</taxon>
        <taxon>Streptomyces</taxon>
    </lineage>
</organism>
<evidence type="ECO:0000256" key="1">
    <source>
        <dbReference type="ARBA" id="ARBA00001962"/>
    </source>
</evidence>
<comment type="cofactor">
    <cofactor evidence="1">
        <name>Fe cation</name>
        <dbReference type="ChEBI" id="CHEBI:24875"/>
    </cofactor>
</comment>
<keyword evidence="7" id="KW-0560">Oxidoreductase</keyword>
<dbReference type="InterPro" id="IPR037523">
    <property type="entry name" value="VOC_core"/>
</dbReference>
<comment type="similarity">
    <text evidence="2">Belongs to the 4HPPD family.</text>
</comment>
<dbReference type="PIRSF" id="PIRSF009283">
    <property type="entry name" value="HPP_dOase"/>
    <property type="match status" value="1"/>
</dbReference>
<dbReference type="PANTHER" id="PTHR11959:SF1">
    <property type="entry name" value="4-HYDROXYPHENYLPYRUVATE DIOXYGENASE"/>
    <property type="match status" value="1"/>
</dbReference>
<dbReference type="Gene3D" id="3.10.180.10">
    <property type="entry name" value="2,3-Dihydroxybiphenyl 1,2-Dioxygenase, domain 1"/>
    <property type="match status" value="2"/>
</dbReference>
<evidence type="ECO:0000313" key="8">
    <source>
        <dbReference type="Proteomes" id="UP001056079"/>
    </source>
</evidence>
<evidence type="ECO:0000256" key="4">
    <source>
        <dbReference type="ARBA" id="ARBA00022737"/>
    </source>
</evidence>
<dbReference type="EMBL" id="CP098609">
    <property type="protein sequence ID" value="USC46441.1"/>
    <property type="molecule type" value="Genomic_DNA"/>
</dbReference>
<dbReference type="SUPFAM" id="SSF54593">
    <property type="entry name" value="Glyoxalase/Bleomycin resistance protein/Dihydroxybiphenyl dioxygenase"/>
    <property type="match status" value="1"/>
</dbReference>
<reference evidence="7" key="1">
    <citation type="submission" date="2021-08" db="EMBL/GenBank/DDBJ databases">
        <title>DNA methylation of m4C regulates biosynthesis of daptomycin in Streptomyces roseosporus L30.</title>
        <authorList>
            <person name="Fang J.-L."/>
        </authorList>
    </citation>
    <scope>NUCLEOTIDE SEQUENCE</scope>
    <source>
        <strain evidence="7">L30</strain>
    </source>
</reference>
<keyword evidence="7" id="KW-0223">Dioxygenase</keyword>
<proteinExistence type="inferred from homology"/>
<evidence type="ECO:0000259" key="6">
    <source>
        <dbReference type="PROSITE" id="PS51819"/>
    </source>
</evidence>
<keyword evidence="4" id="KW-0677">Repeat</keyword>
<dbReference type="CDD" id="cd08342">
    <property type="entry name" value="HPPD_N_like"/>
    <property type="match status" value="1"/>
</dbReference>
<dbReference type="Proteomes" id="UP001056079">
    <property type="component" value="Chromosome"/>
</dbReference>
<evidence type="ECO:0000256" key="3">
    <source>
        <dbReference type="ARBA" id="ARBA00022723"/>
    </source>
</evidence>
<dbReference type="PROSITE" id="PS51819">
    <property type="entry name" value="VOC"/>
    <property type="match status" value="2"/>
</dbReference>
<keyword evidence="8" id="KW-1185">Reference proteome</keyword>
<feature type="domain" description="VOC" evidence="6">
    <location>
        <begin position="164"/>
        <end position="315"/>
    </location>
</feature>
<keyword evidence="5" id="KW-0408">Iron</keyword>
<dbReference type="Pfam" id="PF13669">
    <property type="entry name" value="Glyoxalase_4"/>
    <property type="match status" value="2"/>
</dbReference>
<name>A0ABY4UQA3_STRFL</name>
<evidence type="ECO:0000256" key="2">
    <source>
        <dbReference type="ARBA" id="ARBA00005877"/>
    </source>
</evidence>
<accession>A0ABY4UQA3</accession>
<gene>
    <name evidence="7" type="primary">hppD</name>
    <name evidence="7" type="ORF">K7395_06665</name>
</gene>
<feature type="domain" description="VOC" evidence="6">
    <location>
        <begin position="13"/>
        <end position="136"/>
    </location>
</feature>
<dbReference type="InterPro" id="IPR005956">
    <property type="entry name" value="4OHPhenylPyrv_dOase"/>
</dbReference>
<protein>
    <submittedName>
        <fullName evidence="7">4-hydroxyphenylpyruvate dioxygenase</fullName>
        <ecNumber evidence="7">1.13.11.27</ecNumber>
    </submittedName>
</protein>
<keyword evidence="3" id="KW-0479">Metal-binding</keyword>